<dbReference type="PROSITE" id="PS50977">
    <property type="entry name" value="HTH_TETR_2"/>
    <property type="match status" value="1"/>
</dbReference>
<name>A0ABQ3W7I2_9LACO</name>
<dbReference type="SUPFAM" id="SSF46689">
    <property type="entry name" value="Homeodomain-like"/>
    <property type="match status" value="1"/>
</dbReference>
<dbReference type="PANTHER" id="PTHR43479:SF11">
    <property type="entry name" value="ACREF_ENVCD OPERON REPRESSOR-RELATED"/>
    <property type="match status" value="1"/>
</dbReference>
<dbReference type="Pfam" id="PF14278">
    <property type="entry name" value="TetR_C_8"/>
    <property type="match status" value="1"/>
</dbReference>
<keyword evidence="1 2" id="KW-0238">DNA-binding</keyword>
<feature type="DNA-binding region" description="H-T-H motif" evidence="2">
    <location>
        <begin position="40"/>
        <end position="59"/>
    </location>
</feature>
<protein>
    <submittedName>
        <fullName evidence="4">TetR family transcriptional regulator</fullName>
    </submittedName>
</protein>
<dbReference type="InterPro" id="IPR001647">
    <property type="entry name" value="HTH_TetR"/>
</dbReference>
<dbReference type="Proteomes" id="UP000616547">
    <property type="component" value="Unassembled WGS sequence"/>
</dbReference>
<accession>A0ABQ3W7I2</accession>
<dbReference type="EMBL" id="BOCI01000268">
    <property type="protein sequence ID" value="GHW01289.1"/>
    <property type="molecule type" value="Genomic_DNA"/>
</dbReference>
<dbReference type="Pfam" id="PF00440">
    <property type="entry name" value="TetR_N"/>
    <property type="match status" value="1"/>
</dbReference>
<organism evidence="4 5">
    <name type="scientific">Lactobacillus nasalidis</name>
    <dbReference type="NCBI Taxonomy" id="2797258"/>
    <lineage>
        <taxon>Bacteria</taxon>
        <taxon>Bacillati</taxon>
        <taxon>Bacillota</taxon>
        <taxon>Bacilli</taxon>
        <taxon>Lactobacillales</taxon>
        <taxon>Lactobacillaceae</taxon>
        <taxon>Lactobacillus</taxon>
    </lineage>
</organism>
<evidence type="ECO:0000313" key="4">
    <source>
        <dbReference type="EMBL" id="GHW01289.1"/>
    </source>
</evidence>
<feature type="domain" description="HTH tetR-type" evidence="3">
    <location>
        <begin position="17"/>
        <end position="77"/>
    </location>
</feature>
<keyword evidence="5" id="KW-1185">Reference proteome</keyword>
<evidence type="ECO:0000256" key="1">
    <source>
        <dbReference type="ARBA" id="ARBA00023125"/>
    </source>
</evidence>
<dbReference type="Gene3D" id="1.10.357.10">
    <property type="entry name" value="Tetracycline Repressor, domain 2"/>
    <property type="match status" value="1"/>
</dbReference>
<dbReference type="InterPro" id="IPR039532">
    <property type="entry name" value="TetR_C_Firmicutes"/>
</dbReference>
<dbReference type="RefSeq" id="WP_201331993.1">
    <property type="nucleotide sequence ID" value="NZ_BOCG01000067.1"/>
</dbReference>
<proteinExistence type="predicted"/>
<dbReference type="InterPro" id="IPR050624">
    <property type="entry name" value="HTH-type_Tx_Regulator"/>
</dbReference>
<sequence length="195" mass="22624">MAQMHKAETHRRTGQIKRTREDFAQALAKLLKDQKLSDLTVGELADAAGYSRRTFYRHYQDPADILKEELEGDVGEIFAHIKKEQLLFPEITEYFFSYWSQRRDFLQLLARNDCLHLFFFALNDKLAESAFSSSPLKNNPQAQQFAIGGMFQMLIYWYRHGMQETPKEMKAKAEEMLAYLGQQANLEDKKAAGSN</sequence>
<evidence type="ECO:0000256" key="2">
    <source>
        <dbReference type="PROSITE-ProRule" id="PRU00335"/>
    </source>
</evidence>
<dbReference type="InterPro" id="IPR009057">
    <property type="entry name" value="Homeodomain-like_sf"/>
</dbReference>
<evidence type="ECO:0000259" key="3">
    <source>
        <dbReference type="PROSITE" id="PS50977"/>
    </source>
</evidence>
<evidence type="ECO:0000313" key="5">
    <source>
        <dbReference type="Proteomes" id="UP000616547"/>
    </source>
</evidence>
<comment type="caution">
    <text evidence="4">The sequence shown here is derived from an EMBL/GenBank/DDBJ whole genome shotgun (WGS) entry which is preliminary data.</text>
</comment>
<reference evidence="5" key="1">
    <citation type="submission" date="2021-01" db="EMBL/GenBank/DDBJ databases">
        <title>Draft genome sequence of Nasalis larvatus strain YZ03.</title>
        <authorList>
            <person name="Suzuki-Hashido N."/>
            <person name="Tsuchida S."/>
            <person name="Hayakawa T."/>
        </authorList>
    </citation>
    <scope>NUCLEOTIDE SEQUENCE [LARGE SCALE GENOMIC DNA]</scope>
    <source>
        <strain evidence="5">YZ03</strain>
    </source>
</reference>
<gene>
    <name evidence="4" type="ORF">lacNasYZ03_09760</name>
</gene>
<dbReference type="PANTHER" id="PTHR43479">
    <property type="entry name" value="ACREF/ENVCD OPERON REPRESSOR-RELATED"/>
    <property type="match status" value="1"/>
</dbReference>